<comment type="catalytic activity">
    <reaction evidence="1 10">
        <text>N-(5-phospho-beta-D-ribosyl)anthranilate = 1-(2-carboxyphenylamino)-1-deoxy-D-ribulose 5-phosphate</text>
        <dbReference type="Rhea" id="RHEA:21540"/>
        <dbReference type="ChEBI" id="CHEBI:18277"/>
        <dbReference type="ChEBI" id="CHEBI:58613"/>
        <dbReference type="EC" id="5.3.1.24"/>
    </reaction>
</comment>
<evidence type="ECO:0000256" key="4">
    <source>
        <dbReference type="ARBA" id="ARBA00012572"/>
    </source>
</evidence>
<dbReference type="GO" id="GO:0000162">
    <property type="term" value="P:L-tryptophan biosynthetic process"/>
    <property type="evidence" value="ECO:0007669"/>
    <property type="project" value="UniProtKB-UniRule"/>
</dbReference>
<evidence type="ECO:0000256" key="1">
    <source>
        <dbReference type="ARBA" id="ARBA00001164"/>
    </source>
</evidence>
<protein>
    <recommendedName>
        <fullName evidence="5 10">N-(5'-phosphoribosyl)anthranilate isomerase</fullName>
        <shortName evidence="10">PRAI</shortName>
        <ecNumber evidence="4 10">5.3.1.24</ecNumber>
    </recommendedName>
</protein>
<dbReference type="AlphaFoldDB" id="I3IQE3"/>
<evidence type="ECO:0000256" key="5">
    <source>
        <dbReference type="ARBA" id="ARBA00022272"/>
    </source>
</evidence>
<dbReference type="EC" id="5.3.1.24" evidence="4 10"/>
<evidence type="ECO:0000313" key="12">
    <source>
        <dbReference type="EMBL" id="GAB63938.1"/>
    </source>
</evidence>
<feature type="domain" description="N-(5'phosphoribosyl) anthranilate isomerase (PRAI)" evidence="11">
    <location>
        <begin position="3"/>
        <end position="198"/>
    </location>
</feature>
<dbReference type="NCBIfam" id="NF002298">
    <property type="entry name" value="PRK01222.1-4"/>
    <property type="match status" value="1"/>
</dbReference>
<dbReference type="FunFam" id="3.20.20.70:FF:000075">
    <property type="entry name" value="Tryptophan biosynthesis protein TRP1"/>
    <property type="match status" value="1"/>
</dbReference>
<evidence type="ECO:0000256" key="10">
    <source>
        <dbReference type="HAMAP-Rule" id="MF_00135"/>
    </source>
</evidence>
<dbReference type="Gene3D" id="3.20.20.70">
    <property type="entry name" value="Aldolase class I"/>
    <property type="match status" value="1"/>
</dbReference>
<proteinExistence type="inferred from homology"/>
<comment type="caution">
    <text evidence="12">The sequence shown here is derived from an EMBL/GenBank/DDBJ whole genome shotgun (WGS) entry which is preliminary data.</text>
</comment>
<comment type="similarity">
    <text evidence="3 10">Belongs to the TrpF family.</text>
</comment>
<evidence type="ECO:0000256" key="6">
    <source>
        <dbReference type="ARBA" id="ARBA00022605"/>
    </source>
</evidence>
<dbReference type="PANTHER" id="PTHR42894">
    <property type="entry name" value="N-(5'-PHOSPHORIBOSYL)ANTHRANILATE ISOMERASE"/>
    <property type="match status" value="1"/>
</dbReference>
<dbReference type="CDD" id="cd00405">
    <property type="entry name" value="PRAI"/>
    <property type="match status" value="1"/>
</dbReference>
<evidence type="ECO:0000256" key="2">
    <source>
        <dbReference type="ARBA" id="ARBA00004664"/>
    </source>
</evidence>
<dbReference type="UniPathway" id="UPA00035">
    <property type="reaction ID" value="UER00042"/>
</dbReference>
<keyword evidence="13" id="KW-1185">Reference proteome</keyword>
<keyword evidence="7 10" id="KW-0822">Tryptophan biosynthesis</keyword>
<dbReference type="InterPro" id="IPR001240">
    <property type="entry name" value="PRAI_dom"/>
</dbReference>
<dbReference type="Proteomes" id="UP000002985">
    <property type="component" value="Unassembled WGS sequence"/>
</dbReference>
<dbReference type="InterPro" id="IPR011060">
    <property type="entry name" value="RibuloseP-bd_barrel"/>
</dbReference>
<dbReference type="eggNOG" id="COG0135">
    <property type="taxonomic scope" value="Bacteria"/>
</dbReference>
<dbReference type="GO" id="GO:0004640">
    <property type="term" value="F:phosphoribosylanthranilate isomerase activity"/>
    <property type="evidence" value="ECO:0007669"/>
    <property type="project" value="UniProtKB-UniRule"/>
</dbReference>
<sequence length="208" mass="23158">MRVKICGITNSEDAQNAVELGADALGFVFAKSPRQITKDQARDIIKNLPPFVSAVGVFVDEQVTSIKEICEFCNIRTVQLHGNEPPSYLKDLDTYVIIKAFRIRDDDDLKPMAIYQPHAFLLDSYVKGTMGGTGVSFKWEIAKQAHKYGTIILSGGLTPENVKEAIHTARPYAVDVSSGVELSPGKKDKTFIRRFMKNAKEESTYLKL</sequence>
<evidence type="ECO:0000313" key="13">
    <source>
        <dbReference type="Proteomes" id="UP000002985"/>
    </source>
</evidence>
<evidence type="ECO:0000259" key="11">
    <source>
        <dbReference type="Pfam" id="PF00697"/>
    </source>
</evidence>
<reference evidence="12 13" key="1">
    <citation type="journal article" date="2012" name="FEBS Lett.">
        <title>Anammox organism KSU-1 expresses a NirK-type copper-containing nitrite reductase instead of a NirS-type with cytochrome cd1.</title>
        <authorList>
            <person name="Hira D."/>
            <person name="Toh H."/>
            <person name="Migita C.T."/>
            <person name="Okubo H."/>
            <person name="Nishiyama T."/>
            <person name="Hattori M."/>
            <person name="Furukawa K."/>
            <person name="Fujii T."/>
        </authorList>
    </citation>
    <scope>NUCLEOTIDE SEQUENCE [LARGE SCALE GENOMIC DNA]</scope>
</reference>
<dbReference type="STRING" id="247490.KSU1_D0629"/>
<gene>
    <name evidence="10" type="primary">trpF</name>
    <name evidence="12" type="ORF">KSU1_D0629</name>
</gene>
<name>I3IQE3_9BACT</name>
<dbReference type="InterPro" id="IPR044643">
    <property type="entry name" value="TrpF_fam"/>
</dbReference>
<dbReference type="EMBL" id="BAFH01000004">
    <property type="protein sequence ID" value="GAB63938.1"/>
    <property type="molecule type" value="Genomic_DNA"/>
</dbReference>
<dbReference type="HAMAP" id="MF_00135">
    <property type="entry name" value="PRAI"/>
    <property type="match status" value="1"/>
</dbReference>
<keyword evidence="6 10" id="KW-0028">Amino-acid biosynthesis</keyword>
<keyword evidence="9 10" id="KW-0413">Isomerase</keyword>
<organism evidence="12 13">
    <name type="scientific">Candidatus Jettenia caeni</name>
    <dbReference type="NCBI Taxonomy" id="247490"/>
    <lineage>
        <taxon>Bacteria</taxon>
        <taxon>Pseudomonadati</taxon>
        <taxon>Planctomycetota</taxon>
        <taxon>Candidatus Brocadiia</taxon>
        <taxon>Candidatus Brocadiales</taxon>
        <taxon>Candidatus Brocadiaceae</taxon>
        <taxon>Candidatus Jettenia</taxon>
    </lineage>
</organism>
<keyword evidence="8 10" id="KW-0057">Aromatic amino acid biosynthesis</keyword>
<evidence type="ECO:0000256" key="7">
    <source>
        <dbReference type="ARBA" id="ARBA00022822"/>
    </source>
</evidence>
<comment type="pathway">
    <text evidence="2 10">Amino-acid biosynthesis; L-tryptophan biosynthesis; L-tryptophan from chorismate: step 3/5.</text>
</comment>
<evidence type="ECO:0000256" key="3">
    <source>
        <dbReference type="ARBA" id="ARBA00007571"/>
    </source>
</evidence>
<dbReference type="Pfam" id="PF00697">
    <property type="entry name" value="PRAI"/>
    <property type="match status" value="1"/>
</dbReference>
<evidence type="ECO:0000256" key="9">
    <source>
        <dbReference type="ARBA" id="ARBA00023235"/>
    </source>
</evidence>
<dbReference type="SUPFAM" id="SSF51366">
    <property type="entry name" value="Ribulose-phoshate binding barrel"/>
    <property type="match status" value="1"/>
</dbReference>
<dbReference type="InterPro" id="IPR013785">
    <property type="entry name" value="Aldolase_TIM"/>
</dbReference>
<accession>I3IQE3</accession>
<evidence type="ECO:0000256" key="8">
    <source>
        <dbReference type="ARBA" id="ARBA00023141"/>
    </source>
</evidence>
<dbReference type="PANTHER" id="PTHR42894:SF1">
    <property type="entry name" value="N-(5'-PHOSPHORIBOSYL)ANTHRANILATE ISOMERASE"/>
    <property type="match status" value="1"/>
</dbReference>